<evidence type="ECO:0000256" key="5">
    <source>
        <dbReference type="ARBA" id="ARBA00023125"/>
    </source>
</evidence>
<dbReference type="SUPFAM" id="SSF46785">
    <property type="entry name" value="Winged helix' DNA-binding domain"/>
    <property type="match status" value="1"/>
</dbReference>
<dbReference type="FunFam" id="1.10.10.10:FF:000140">
    <property type="entry name" value="Histone H1.0"/>
    <property type="match status" value="1"/>
</dbReference>
<dbReference type="GO" id="GO:0005694">
    <property type="term" value="C:chromosome"/>
    <property type="evidence" value="ECO:0007669"/>
    <property type="project" value="UniProtKB-SubCell"/>
</dbReference>
<evidence type="ECO:0000256" key="1">
    <source>
        <dbReference type="ARBA" id="ARBA00004123"/>
    </source>
</evidence>
<gene>
    <name evidence="10" type="ORF">AB6A40_008376</name>
</gene>
<comment type="similarity">
    <text evidence="7">Belongs to the histone H1/H5 family.</text>
</comment>
<feature type="region of interest" description="Disordered" evidence="8">
    <location>
        <begin position="1"/>
        <end position="28"/>
    </location>
</feature>
<dbReference type="CDD" id="cd00073">
    <property type="entry name" value="H15"/>
    <property type="match status" value="1"/>
</dbReference>
<evidence type="ECO:0000256" key="2">
    <source>
        <dbReference type="ARBA" id="ARBA00004286"/>
    </source>
</evidence>
<dbReference type="PROSITE" id="PS51504">
    <property type="entry name" value="H15"/>
    <property type="match status" value="1"/>
</dbReference>
<protein>
    <recommendedName>
        <fullName evidence="9">H15 domain-containing protein</fullName>
    </recommendedName>
</protein>
<evidence type="ECO:0000256" key="6">
    <source>
        <dbReference type="ARBA" id="ARBA00023242"/>
    </source>
</evidence>
<dbReference type="PANTHER" id="PTHR11467">
    <property type="entry name" value="HISTONE H1"/>
    <property type="match status" value="1"/>
</dbReference>
<keyword evidence="3 7" id="KW-0158">Chromosome</keyword>
<dbReference type="InterPro" id="IPR036390">
    <property type="entry name" value="WH_DNA-bd_sf"/>
</dbReference>
<evidence type="ECO:0000256" key="4">
    <source>
        <dbReference type="ARBA" id="ARBA00022990"/>
    </source>
</evidence>
<proteinExistence type="inferred from homology"/>
<organism evidence="10 11">
    <name type="scientific">Gnathostoma spinigerum</name>
    <dbReference type="NCBI Taxonomy" id="75299"/>
    <lineage>
        <taxon>Eukaryota</taxon>
        <taxon>Metazoa</taxon>
        <taxon>Ecdysozoa</taxon>
        <taxon>Nematoda</taxon>
        <taxon>Chromadorea</taxon>
        <taxon>Rhabditida</taxon>
        <taxon>Spirurina</taxon>
        <taxon>Gnathostomatomorpha</taxon>
        <taxon>Gnathostomatoidea</taxon>
        <taxon>Gnathostomatidae</taxon>
        <taxon>Gnathostoma</taxon>
    </lineage>
</organism>
<evidence type="ECO:0000256" key="8">
    <source>
        <dbReference type="SAM" id="MobiDB-lite"/>
    </source>
</evidence>
<evidence type="ECO:0000256" key="3">
    <source>
        <dbReference type="ARBA" id="ARBA00022454"/>
    </source>
</evidence>
<feature type="region of interest" description="Disordered" evidence="8">
    <location>
        <begin position="105"/>
        <end position="172"/>
    </location>
</feature>
<dbReference type="EMBL" id="JBGFUD010007645">
    <property type="protein sequence ID" value="MFH4981667.1"/>
    <property type="molecule type" value="Genomic_DNA"/>
</dbReference>
<name>A0ABD6EYI7_9BILA</name>
<feature type="compositionally biased region" description="Basic residues" evidence="8">
    <location>
        <begin position="106"/>
        <end position="172"/>
    </location>
</feature>
<dbReference type="PANTHER" id="PTHR11467:SF36">
    <property type="entry name" value="HISTONE 24-RELATED"/>
    <property type="match status" value="1"/>
</dbReference>
<dbReference type="GO" id="GO:0005634">
    <property type="term" value="C:nucleus"/>
    <property type="evidence" value="ECO:0007669"/>
    <property type="project" value="UniProtKB-SubCell"/>
</dbReference>
<keyword evidence="4" id="KW-0007">Acetylation</keyword>
<evidence type="ECO:0000256" key="7">
    <source>
        <dbReference type="RuleBase" id="RU003894"/>
    </source>
</evidence>
<keyword evidence="6 7" id="KW-0539">Nucleus</keyword>
<feature type="domain" description="H15" evidence="9">
    <location>
        <begin position="27"/>
        <end position="103"/>
    </location>
</feature>
<comment type="caution">
    <text evidence="10">The sequence shown here is derived from an EMBL/GenBank/DDBJ whole genome shotgun (WGS) entry which is preliminary data.</text>
</comment>
<evidence type="ECO:0000313" key="10">
    <source>
        <dbReference type="EMBL" id="MFH4981667.1"/>
    </source>
</evidence>
<dbReference type="InterPro" id="IPR005818">
    <property type="entry name" value="Histone_H1/H5_H15"/>
</dbReference>
<dbReference type="PRINTS" id="PR00624">
    <property type="entry name" value="HISTONEH5"/>
</dbReference>
<dbReference type="Gene3D" id="1.10.10.10">
    <property type="entry name" value="Winged helix-like DNA-binding domain superfamily/Winged helix DNA-binding domain"/>
    <property type="match status" value="1"/>
</dbReference>
<accession>A0ABD6EYI7</accession>
<dbReference type="Pfam" id="PF00538">
    <property type="entry name" value="Linker_histone"/>
    <property type="match status" value="1"/>
</dbReference>
<dbReference type="SMART" id="SM00526">
    <property type="entry name" value="H15"/>
    <property type="match status" value="1"/>
</dbReference>
<dbReference type="Proteomes" id="UP001608902">
    <property type="component" value="Unassembled WGS sequence"/>
</dbReference>
<comment type="subcellular location">
    <subcellularLocation>
        <location evidence="2">Chromosome</location>
    </subcellularLocation>
    <subcellularLocation>
        <location evidence="1 7">Nucleus</location>
    </subcellularLocation>
</comment>
<evidence type="ECO:0000313" key="11">
    <source>
        <dbReference type="Proteomes" id="UP001608902"/>
    </source>
</evidence>
<keyword evidence="5 7" id="KW-0238">DNA-binding</keyword>
<reference evidence="10 11" key="1">
    <citation type="submission" date="2024-08" db="EMBL/GenBank/DDBJ databases">
        <title>Gnathostoma spinigerum genome.</title>
        <authorList>
            <person name="Gonzalez-Bertolin B."/>
            <person name="Monzon S."/>
            <person name="Zaballos A."/>
            <person name="Jimenez P."/>
            <person name="Dekumyoy P."/>
            <person name="Varona S."/>
            <person name="Cuesta I."/>
            <person name="Sumanam S."/>
            <person name="Adisakwattana P."/>
            <person name="Gasser R.B."/>
            <person name="Hernandez-Gonzalez A."/>
            <person name="Young N.D."/>
            <person name="Perteguer M.J."/>
        </authorList>
    </citation>
    <scope>NUCLEOTIDE SEQUENCE [LARGE SCALE GENOMIC DNA]</scope>
    <source>
        <strain evidence="10">AL3</strain>
        <tissue evidence="10">Liver</tissue>
    </source>
</reference>
<sequence>MSATEVSAPPAVKPKKAKVAKPKTAASHPTYQQMVKSAIAALNDRKGSSRAAILKYIVQHFKVGDNMSLVGSRLRIALKRGVVAGALKQVKGTGATGSFRLGQKVAVKKPKASKTAKPKKAAAAKKPKAKSPKKAKKVVKKAKKPKSPKKAAVKPKVAKPKVSKPKVKKAAA</sequence>
<evidence type="ECO:0000259" key="9">
    <source>
        <dbReference type="PROSITE" id="PS51504"/>
    </source>
</evidence>
<dbReference type="AlphaFoldDB" id="A0ABD6EYI7"/>
<dbReference type="InterPro" id="IPR036388">
    <property type="entry name" value="WH-like_DNA-bd_sf"/>
</dbReference>
<dbReference type="InterPro" id="IPR005819">
    <property type="entry name" value="H1/H5"/>
</dbReference>
<dbReference type="GO" id="GO:0003677">
    <property type="term" value="F:DNA binding"/>
    <property type="evidence" value="ECO:0007669"/>
    <property type="project" value="UniProtKB-KW"/>
</dbReference>
<keyword evidence="11" id="KW-1185">Reference proteome</keyword>